<name>A0A918LHY4_STRGD</name>
<keyword evidence="3" id="KW-1185">Reference proteome</keyword>
<reference evidence="2" key="2">
    <citation type="submission" date="2020-09" db="EMBL/GenBank/DDBJ databases">
        <authorList>
            <person name="Sun Q."/>
            <person name="Ohkuma M."/>
        </authorList>
    </citation>
    <scope>NUCLEOTIDE SEQUENCE</scope>
    <source>
        <strain evidence="2">JCM 4234</strain>
    </source>
</reference>
<dbReference type="InterPro" id="IPR049801">
    <property type="entry name" value="T7SS_assoc-like"/>
</dbReference>
<dbReference type="AlphaFoldDB" id="A0A918LHY4"/>
<protein>
    <recommendedName>
        <fullName evidence="4">Type VII secretion system-associated protein</fullName>
    </recommendedName>
</protein>
<gene>
    <name evidence="2" type="ORF">GCM10010238_48740</name>
</gene>
<evidence type="ECO:0000256" key="1">
    <source>
        <dbReference type="SAM" id="MobiDB-lite"/>
    </source>
</evidence>
<dbReference type="NCBIfam" id="NF033533">
    <property type="entry name" value="lone7_assoc_B"/>
    <property type="match status" value="1"/>
</dbReference>
<dbReference type="EMBL" id="BMSL01000017">
    <property type="protein sequence ID" value="GGS53540.1"/>
    <property type="molecule type" value="Genomic_DNA"/>
</dbReference>
<dbReference type="Proteomes" id="UP000653493">
    <property type="component" value="Unassembled WGS sequence"/>
</dbReference>
<organism evidence="2 3">
    <name type="scientific">Streptomyces griseoviridis</name>
    <dbReference type="NCBI Taxonomy" id="45398"/>
    <lineage>
        <taxon>Bacteria</taxon>
        <taxon>Bacillati</taxon>
        <taxon>Actinomycetota</taxon>
        <taxon>Actinomycetes</taxon>
        <taxon>Kitasatosporales</taxon>
        <taxon>Streptomycetaceae</taxon>
        <taxon>Streptomyces</taxon>
    </lineage>
</organism>
<evidence type="ECO:0000313" key="2">
    <source>
        <dbReference type="EMBL" id="GGS53540.1"/>
    </source>
</evidence>
<evidence type="ECO:0008006" key="4">
    <source>
        <dbReference type="Google" id="ProtNLM"/>
    </source>
</evidence>
<comment type="caution">
    <text evidence="2">The sequence shown here is derived from an EMBL/GenBank/DDBJ whole genome shotgun (WGS) entry which is preliminary data.</text>
</comment>
<feature type="compositionally biased region" description="Low complexity" evidence="1">
    <location>
        <begin position="142"/>
        <end position="157"/>
    </location>
</feature>
<evidence type="ECO:0000313" key="3">
    <source>
        <dbReference type="Proteomes" id="UP000653493"/>
    </source>
</evidence>
<feature type="region of interest" description="Disordered" evidence="1">
    <location>
        <begin position="135"/>
        <end position="157"/>
    </location>
</feature>
<proteinExistence type="predicted"/>
<sequence length="157" mass="16598">MAKTTVLDTEFLNQFIRNHIEEFANDLSKIMKDDANGNAITYIAEGKLTPGTLASTKPLAIGRMAGDSSGVAGASLNKAIQALAESISKGIKDHQVLFGDIEQALRDTIAEMKQEQQASLEKMSATKFTDIFEPVQGDLSDGAQTSTATTGAGSKSS</sequence>
<accession>A0A918LHY4</accession>
<reference evidence="2" key="1">
    <citation type="journal article" date="2014" name="Int. J. Syst. Evol. Microbiol.">
        <title>Complete genome sequence of Corynebacterium casei LMG S-19264T (=DSM 44701T), isolated from a smear-ripened cheese.</title>
        <authorList>
            <consortium name="US DOE Joint Genome Institute (JGI-PGF)"/>
            <person name="Walter F."/>
            <person name="Albersmeier A."/>
            <person name="Kalinowski J."/>
            <person name="Ruckert C."/>
        </authorList>
    </citation>
    <scope>NUCLEOTIDE SEQUENCE</scope>
    <source>
        <strain evidence="2">JCM 4234</strain>
    </source>
</reference>